<keyword evidence="5" id="KW-0560">Oxidoreductase</keyword>
<reference evidence="6" key="1">
    <citation type="submission" date="2020-03" db="EMBL/GenBank/DDBJ databases">
        <authorList>
            <person name="He L."/>
        </authorList>
    </citation>
    <scope>NUCLEOTIDE SEQUENCE</scope>
    <source>
        <strain evidence="6">CkLH20</strain>
    </source>
</reference>
<dbReference type="GO" id="GO:0050661">
    <property type="term" value="F:NADP binding"/>
    <property type="evidence" value="ECO:0007669"/>
    <property type="project" value="InterPro"/>
</dbReference>
<sequence length="479" mass="53986">MDECPRVAVIGLGALGLVALKNCGCYTDFPFPEDIPSQCTAKDVEDYLESYVDHFKLRPFIRLNTKVSHVRRDDEADKWVVEIRGSREIFDKVIIATGMNQTPSYPNIKDIELFGGEQVHSKTYKRPEAFAGKRVLVVGLGNSGADTAVSLIGQASKIYLSHRDGAIILPRAQNGKPIDHTVNVRFMTIQGIIESIFPRVAERLFNIFAKKLQDTTFTIRPEWKLSPAPSMRRTFPVVSDEIVPALERGDVESVTGVDQITGRDEVQLTDGRVLGVDAIVYCTGYKTDFGILDPEADPTRRENPAWLAAKGSRGKPLPRLYRNVFSEEYPESLAFMGCVAFPIGAFQMYDLAAMAIAQVWKGNSTLPPRREIERAIDEHQAWLVDLARTGNVMYHFVNGIEWTDWADRMAGSGVRENLGWGWKGLKFWYREPRFCGLLMGGIYSPHIFRYFDGKRKKWNGARKEIERLNAVDSDKPKTA</sequence>
<gene>
    <name evidence="6" type="ORF">CkaCkLH20_10750</name>
</gene>
<comment type="similarity">
    <text evidence="1">Belongs to the FMO family.</text>
</comment>
<dbReference type="GeneID" id="62166538"/>
<evidence type="ECO:0000256" key="2">
    <source>
        <dbReference type="ARBA" id="ARBA00022630"/>
    </source>
</evidence>
<dbReference type="OrthoDB" id="66881at2759"/>
<dbReference type="PRINTS" id="PR00370">
    <property type="entry name" value="FMOXYGENASE"/>
</dbReference>
<dbReference type="PIRSF" id="PIRSF000332">
    <property type="entry name" value="FMO"/>
    <property type="match status" value="1"/>
</dbReference>
<evidence type="ECO:0000256" key="1">
    <source>
        <dbReference type="ARBA" id="ARBA00009183"/>
    </source>
</evidence>
<reference evidence="6" key="2">
    <citation type="submission" date="2020-11" db="EMBL/GenBank/DDBJ databases">
        <title>Whole genome sequencing of Colletotrichum sp.</title>
        <authorList>
            <person name="Li H."/>
        </authorList>
    </citation>
    <scope>NUCLEOTIDE SEQUENCE</scope>
    <source>
        <strain evidence="6">CkLH20</strain>
    </source>
</reference>
<dbReference type="Pfam" id="PF00743">
    <property type="entry name" value="FMO-like"/>
    <property type="match status" value="1"/>
</dbReference>
<dbReference type="GO" id="GO:0050660">
    <property type="term" value="F:flavin adenine dinucleotide binding"/>
    <property type="evidence" value="ECO:0007669"/>
    <property type="project" value="InterPro"/>
</dbReference>
<protein>
    <submittedName>
        <fullName evidence="6">Dimethylaniline monooxygenase 2</fullName>
    </submittedName>
</protein>
<keyword evidence="2" id="KW-0285">Flavoprotein</keyword>
<dbReference type="InterPro" id="IPR050346">
    <property type="entry name" value="FMO-like"/>
</dbReference>
<keyword evidence="7" id="KW-1185">Reference proteome</keyword>
<accession>A0A9P6LG48</accession>
<dbReference type="RefSeq" id="XP_038741277.1">
    <property type="nucleotide sequence ID" value="XM_038893464.1"/>
</dbReference>
<dbReference type="InterPro" id="IPR036188">
    <property type="entry name" value="FAD/NAD-bd_sf"/>
</dbReference>
<dbReference type="InterPro" id="IPR020946">
    <property type="entry name" value="Flavin_mOase-like"/>
</dbReference>
<dbReference type="GO" id="GO:0004499">
    <property type="term" value="F:N,N-dimethylaniline monooxygenase activity"/>
    <property type="evidence" value="ECO:0007669"/>
    <property type="project" value="InterPro"/>
</dbReference>
<dbReference type="InterPro" id="IPR000960">
    <property type="entry name" value="Flavin_mOase"/>
</dbReference>
<evidence type="ECO:0000256" key="3">
    <source>
        <dbReference type="ARBA" id="ARBA00022827"/>
    </source>
</evidence>
<evidence type="ECO:0000256" key="4">
    <source>
        <dbReference type="ARBA" id="ARBA00022857"/>
    </source>
</evidence>
<dbReference type="Gene3D" id="3.50.50.60">
    <property type="entry name" value="FAD/NAD(P)-binding domain"/>
    <property type="match status" value="1"/>
</dbReference>
<organism evidence="6 7">
    <name type="scientific">Colletotrichum karsti</name>
    <dbReference type="NCBI Taxonomy" id="1095194"/>
    <lineage>
        <taxon>Eukaryota</taxon>
        <taxon>Fungi</taxon>
        <taxon>Dikarya</taxon>
        <taxon>Ascomycota</taxon>
        <taxon>Pezizomycotina</taxon>
        <taxon>Sordariomycetes</taxon>
        <taxon>Hypocreomycetidae</taxon>
        <taxon>Glomerellales</taxon>
        <taxon>Glomerellaceae</taxon>
        <taxon>Colletotrichum</taxon>
        <taxon>Colletotrichum boninense species complex</taxon>
    </lineage>
</organism>
<evidence type="ECO:0000313" key="7">
    <source>
        <dbReference type="Proteomes" id="UP000781932"/>
    </source>
</evidence>
<keyword evidence="3" id="KW-0274">FAD</keyword>
<dbReference type="PANTHER" id="PTHR23023">
    <property type="entry name" value="DIMETHYLANILINE MONOOXYGENASE"/>
    <property type="match status" value="1"/>
</dbReference>
<comment type="caution">
    <text evidence="6">The sequence shown here is derived from an EMBL/GenBank/DDBJ whole genome shotgun (WGS) entry which is preliminary data.</text>
</comment>
<dbReference type="EMBL" id="JAATWM020000042">
    <property type="protein sequence ID" value="KAF9871816.1"/>
    <property type="molecule type" value="Genomic_DNA"/>
</dbReference>
<keyword evidence="4" id="KW-0521">NADP</keyword>
<keyword evidence="6" id="KW-0503">Monooxygenase</keyword>
<dbReference type="AlphaFoldDB" id="A0A9P6LG48"/>
<dbReference type="Proteomes" id="UP000781932">
    <property type="component" value="Unassembled WGS sequence"/>
</dbReference>
<evidence type="ECO:0000313" key="6">
    <source>
        <dbReference type="EMBL" id="KAF9871816.1"/>
    </source>
</evidence>
<proteinExistence type="inferred from homology"/>
<name>A0A9P6LG48_9PEZI</name>
<evidence type="ECO:0000256" key="5">
    <source>
        <dbReference type="ARBA" id="ARBA00023002"/>
    </source>
</evidence>
<dbReference type="SUPFAM" id="SSF51905">
    <property type="entry name" value="FAD/NAD(P)-binding domain"/>
    <property type="match status" value="2"/>
</dbReference>